<dbReference type="OrthoDB" id="820814at2"/>
<keyword evidence="1" id="KW-1133">Transmembrane helix</keyword>
<evidence type="ECO:0000313" key="2">
    <source>
        <dbReference type="EMBL" id="TMM31400.1"/>
    </source>
</evidence>
<keyword evidence="3" id="KW-1185">Reference proteome</keyword>
<gene>
    <name evidence="2" type="ORF">FDT66_05395</name>
</gene>
<feature type="transmembrane region" description="Helical" evidence="1">
    <location>
        <begin position="100"/>
        <end position="120"/>
    </location>
</feature>
<reference evidence="2 3" key="1">
    <citation type="submission" date="2019-05" db="EMBL/GenBank/DDBJ databases">
        <title>Polaribacter aestuariivivens sp. nov., isolated from a tidal flat.</title>
        <authorList>
            <person name="Yoon J.-H."/>
        </authorList>
    </citation>
    <scope>NUCLEOTIDE SEQUENCE [LARGE SCALE GENOMIC DNA]</scope>
    <source>
        <strain evidence="2 3">DBTF-3</strain>
    </source>
</reference>
<organism evidence="2 3">
    <name type="scientific">Polaribacter aestuariivivens</name>
    <dbReference type="NCBI Taxonomy" id="2304626"/>
    <lineage>
        <taxon>Bacteria</taxon>
        <taxon>Pseudomonadati</taxon>
        <taxon>Bacteroidota</taxon>
        <taxon>Flavobacteriia</taxon>
        <taxon>Flavobacteriales</taxon>
        <taxon>Flavobacteriaceae</taxon>
    </lineage>
</organism>
<evidence type="ECO:0000256" key="1">
    <source>
        <dbReference type="SAM" id="Phobius"/>
    </source>
</evidence>
<name>A0A5S3N7U8_9FLAO</name>
<feature type="transmembrane region" description="Helical" evidence="1">
    <location>
        <begin position="201"/>
        <end position="218"/>
    </location>
</feature>
<evidence type="ECO:0008006" key="4">
    <source>
        <dbReference type="Google" id="ProtNLM"/>
    </source>
</evidence>
<feature type="transmembrane region" description="Helical" evidence="1">
    <location>
        <begin position="69"/>
        <end position="88"/>
    </location>
</feature>
<dbReference type="RefSeq" id="WP_138535127.1">
    <property type="nucleotide sequence ID" value="NZ_VANR01000002.1"/>
</dbReference>
<dbReference type="GO" id="GO:0045436">
    <property type="term" value="F:lycopene beta cyclase activity"/>
    <property type="evidence" value="ECO:0007669"/>
    <property type="project" value="UniProtKB-ARBA"/>
</dbReference>
<dbReference type="GO" id="GO:0016872">
    <property type="term" value="F:intramolecular lyase activity"/>
    <property type="evidence" value="ECO:0007669"/>
    <property type="project" value="InterPro"/>
</dbReference>
<dbReference type="AlphaFoldDB" id="A0A5S3N7U8"/>
<sequence>MQTYSYFLLGVFLAIPWVLIFYFKKNLRRRMLIASTIGAPFAFINSWFRIDYWNPPELFFFHIMSIEDILFAFTTTGISVTIFDALFTEKQVQTEKPRTTLSYIFIPFIILSFFFLHNYLGINSMFMWAIPMIFLAIVVVIMRNDLFIPSLFSAILSMLIAIPIYIILFNYISPNYWDKYWYLNGTAYDTSILGNVPLMELLWYFSWGCFSGVMYDFARGTKKIPNKLWKKITNI</sequence>
<dbReference type="GO" id="GO:0016117">
    <property type="term" value="P:carotenoid biosynthetic process"/>
    <property type="evidence" value="ECO:0007669"/>
    <property type="project" value="UniProtKB-KW"/>
</dbReference>
<feature type="transmembrane region" description="Helical" evidence="1">
    <location>
        <begin position="126"/>
        <end position="144"/>
    </location>
</feature>
<comment type="caution">
    <text evidence="2">The sequence shown here is derived from an EMBL/GenBank/DDBJ whole genome shotgun (WGS) entry which is preliminary data.</text>
</comment>
<evidence type="ECO:0000313" key="3">
    <source>
        <dbReference type="Proteomes" id="UP000307140"/>
    </source>
</evidence>
<feature type="transmembrane region" description="Helical" evidence="1">
    <location>
        <begin position="151"/>
        <end position="172"/>
    </location>
</feature>
<dbReference type="GO" id="GO:0016020">
    <property type="term" value="C:membrane"/>
    <property type="evidence" value="ECO:0007669"/>
    <property type="project" value="UniProtKB-SubCell"/>
</dbReference>
<dbReference type="Proteomes" id="UP000307140">
    <property type="component" value="Unassembled WGS sequence"/>
</dbReference>
<feature type="transmembrane region" description="Helical" evidence="1">
    <location>
        <begin position="30"/>
        <end position="49"/>
    </location>
</feature>
<dbReference type="EMBL" id="VANR01000002">
    <property type="protein sequence ID" value="TMM31400.1"/>
    <property type="molecule type" value="Genomic_DNA"/>
</dbReference>
<keyword evidence="1" id="KW-0812">Transmembrane</keyword>
<proteinExistence type="predicted"/>
<protein>
    <recommendedName>
        <fullName evidence="4">Lycopene cyclase domain-containing protein</fullName>
    </recommendedName>
</protein>
<accession>A0A5S3N7U8</accession>
<feature type="transmembrane region" description="Helical" evidence="1">
    <location>
        <begin position="6"/>
        <end position="23"/>
    </location>
</feature>
<keyword evidence="1" id="KW-0472">Membrane</keyword>